<keyword evidence="1" id="KW-0812">Transmembrane</keyword>
<sequence length="393" mass="44748">MQHRIFEVDGLKGLAIFAILIYHFVTQFNLQVVPDVSAPALLKSDAWVAKISSSLLFGKIYPVFSLLFGFTFFLQTKRQKEKGTYTTQKAIRRACLLFAFGALNSLFFPDGDILVMYAIMGLLLIPLSRLSTRALAIIAVILFLQPFQLYYIFKTAADPHYVFPPVYSDVLKKEIITTLQEGSLGKILLTNITKGPLASMVWSFESGRLTQMPGMFLCGVIAGRMSVFDTTKYNKKFWLSVLFFSFLLFFIIYTQKHYFITRDSTEAFKNCVSLTFSLWLNLFFSFGLVALFIILFNTTFQKTLFPFTYLGKMSLTNYIVQSIIGSLFFFPFGLNLASKIGVTGSFLLSIPIGLFLIIFSKCWLQKHAHGPLEYIWSKLSAIQNIKLNYTHKN</sequence>
<dbReference type="AlphaFoldDB" id="A0A1A9I895"/>
<evidence type="ECO:0008006" key="6">
    <source>
        <dbReference type="Google" id="ProtNLM"/>
    </source>
</evidence>
<dbReference type="EMBL" id="CP015772">
    <property type="protein sequence ID" value="ANH82920.1"/>
    <property type="molecule type" value="Genomic_DNA"/>
</dbReference>
<keyword evidence="1" id="KW-0472">Membrane</keyword>
<feature type="transmembrane region" description="Helical" evidence="1">
    <location>
        <begin position="53"/>
        <end position="74"/>
    </location>
</feature>
<dbReference type="Pfam" id="PF07786">
    <property type="entry name" value="HGSNAT_cat"/>
    <property type="match status" value="1"/>
</dbReference>
<dbReference type="InterPro" id="IPR012429">
    <property type="entry name" value="HGSNAT_cat"/>
</dbReference>
<proteinExistence type="predicted"/>
<dbReference type="PANTHER" id="PTHR30590">
    <property type="entry name" value="INNER MEMBRANE PROTEIN"/>
    <property type="match status" value="1"/>
</dbReference>
<dbReference type="Proteomes" id="UP000077667">
    <property type="component" value="Chromosome"/>
</dbReference>
<dbReference type="KEGG" id="nia:A8C56_19745"/>
<feature type="domain" description="DUF418" evidence="2">
    <location>
        <begin position="222"/>
        <end position="381"/>
    </location>
</feature>
<dbReference type="PANTHER" id="PTHR30590:SF2">
    <property type="entry name" value="INNER MEMBRANE PROTEIN"/>
    <property type="match status" value="1"/>
</dbReference>
<dbReference type="InterPro" id="IPR007349">
    <property type="entry name" value="DUF418"/>
</dbReference>
<evidence type="ECO:0000256" key="1">
    <source>
        <dbReference type="SAM" id="Phobius"/>
    </source>
</evidence>
<accession>A0A1A9I895</accession>
<feature type="transmembrane region" description="Helical" evidence="1">
    <location>
        <begin position="12"/>
        <end position="33"/>
    </location>
</feature>
<protein>
    <recommendedName>
        <fullName evidence="6">DUF418 domain-containing protein</fullName>
    </recommendedName>
</protein>
<organism evidence="4 5">
    <name type="scientific">Niabella ginsenosidivorans</name>
    <dbReference type="NCBI Taxonomy" id="1176587"/>
    <lineage>
        <taxon>Bacteria</taxon>
        <taxon>Pseudomonadati</taxon>
        <taxon>Bacteroidota</taxon>
        <taxon>Chitinophagia</taxon>
        <taxon>Chitinophagales</taxon>
        <taxon>Chitinophagaceae</taxon>
        <taxon>Niabella</taxon>
    </lineage>
</organism>
<reference evidence="4 5" key="1">
    <citation type="submission" date="2016-05" db="EMBL/GenBank/DDBJ databases">
        <title>Niabella ginsenosidivorans BS26 whole genome sequencing.</title>
        <authorList>
            <person name="Im W.T."/>
            <person name="Siddiqi M.Z."/>
        </authorList>
    </citation>
    <scope>NUCLEOTIDE SEQUENCE [LARGE SCALE GENOMIC DNA]</scope>
    <source>
        <strain evidence="4 5">BS26</strain>
    </source>
</reference>
<keyword evidence="1" id="KW-1133">Transmembrane helix</keyword>
<dbReference type="InterPro" id="IPR052529">
    <property type="entry name" value="Bact_Transport_Assoc"/>
</dbReference>
<feature type="transmembrane region" description="Helical" evidence="1">
    <location>
        <begin position="340"/>
        <end position="359"/>
    </location>
</feature>
<dbReference type="Pfam" id="PF04235">
    <property type="entry name" value="DUF418"/>
    <property type="match status" value="1"/>
</dbReference>
<name>A0A1A9I895_9BACT</name>
<evidence type="ECO:0000313" key="5">
    <source>
        <dbReference type="Proteomes" id="UP000077667"/>
    </source>
</evidence>
<feature type="transmembrane region" description="Helical" evidence="1">
    <location>
        <begin position="134"/>
        <end position="153"/>
    </location>
</feature>
<feature type="transmembrane region" description="Helical" evidence="1">
    <location>
        <begin position="274"/>
        <end position="295"/>
    </location>
</feature>
<keyword evidence="5" id="KW-1185">Reference proteome</keyword>
<evidence type="ECO:0000259" key="3">
    <source>
        <dbReference type="Pfam" id="PF07786"/>
    </source>
</evidence>
<evidence type="ECO:0000313" key="4">
    <source>
        <dbReference type="EMBL" id="ANH82920.1"/>
    </source>
</evidence>
<evidence type="ECO:0000259" key="2">
    <source>
        <dbReference type="Pfam" id="PF04235"/>
    </source>
</evidence>
<gene>
    <name evidence="4" type="ORF">A8C56_19745</name>
</gene>
<feature type="transmembrane region" description="Helical" evidence="1">
    <location>
        <begin position="237"/>
        <end position="254"/>
    </location>
</feature>
<dbReference type="STRING" id="1176587.A8C56_19745"/>
<feature type="transmembrane region" description="Helical" evidence="1">
    <location>
        <begin position="95"/>
        <end position="128"/>
    </location>
</feature>
<dbReference type="RefSeq" id="WP_067759902.1">
    <property type="nucleotide sequence ID" value="NZ_CP015772.1"/>
</dbReference>
<feature type="domain" description="Heparan-alpha-glucosaminide N-acetyltransferase catalytic" evidence="3">
    <location>
        <begin position="4"/>
        <end position="151"/>
    </location>
</feature>